<evidence type="ECO:0000256" key="5">
    <source>
        <dbReference type="ARBA" id="ARBA00022516"/>
    </source>
</evidence>
<evidence type="ECO:0000313" key="27">
    <source>
        <dbReference type="Proteomes" id="UP001497644"/>
    </source>
</evidence>
<organism evidence="26 27">
    <name type="scientific">Lasius platythorax</name>
    <dbReference type="NCBI Taxonomy" id="488582"/>
    <lineage>
        <taxon>Eukaryota</taxon>
        <taxon>Metazoa</taxon>
        <taxon>Ecdysozoa</taxon>
        <taxon>Arthropoda</taxon>
        <taxon>Hexapoda</taxon>
        <taxon>Insecta</taxon>
        <taxon>Pterygota</taxon>
        <taxon>Neoptera</taxon>
        <taxon>Endopterygota</taxon>
        <taxon>Hymenoptera</taxon>
        <taxon>Apocrita</taxon>
        <taxon>Aculeata</taxon>
        <taxon>Formicoidea</taxon>
        <taxon>Formicidae</taxon>
        <taxon>Formicinae</taxon>
        <taxon>Lasius</taxon>
        <taxon>Lasius</taxon>
    </lineage>
</organism>
<keyword evidence="7" id="KW-0276">Fatty acid metabolism</keyword>
<evidence type="ECO:0000256" key="15">
    <source>
        <dbReference type="ARBA" id="ARBA00050232"/>
    </source>
</evidence>
<reference evidence="26" key="1">
    <citation type="submission" date="2024-04" db="EMBL/GenBank/DDBJ databases">
        <authorList>
            <consortium name="Molecular Ecology Group"/>
        </authorList>
    </citation>
    <scope>NUCLEOTIDE SEQUENCE</scope>
</reference>
<evidence type="ECO:0000256" key="13">
    <source>
        <dbReference type="ARBA" id="ARBA00037929"/>
    </source>
</evidence>
<evidence type="ECO:0000256" key="19">
    <source>
        <dbReference type="ARBA" id="ARBA00066822"/>
    </source>
</evidence>
<evidence type="ECO:0000256" key="11">
    <source>
        <dbReference type="ARBA" id="ARBA00023128"/>
    </source>
</evidence>
<dbReference type="GO" id="GO:0005759">
    <property type="term" value="C:mitochondrial matrix"/>
    <property type="evidence" value="ECO:0007669"/>
    <property type="project" value="UniProtKB-SubCell"/>
</dbReference>
<evidence type="ECO:0000256" key="4">
    <source>
        <dbReference type="ARBA" id="ARBA00012456"/>
    </source>
</evidence>
<evidence type="ECO:0000256" key="3">
    <source>
        <dbReference type="ARBA" id="ARBA00006484"/>
    </source>
</evidence>
<evidence type="ECO:0000256" key="1">
    <source>
        <dbReference type="ARBA" id="ARBA00004305"/>
    </source>
</evidence>
<dbReference type="InterPro" id="IPR002347">
    <property type="entry name" value="SDR_fam"/>
</dbReference>
<sequence>MSRLVAGKLALVTGAGSGIGREVCRVLAREGANVVAADQNVKTAQETVATLEGAEHIALNIHVNDRNSVETAFKDVVKQFSKPPTIIVNSAGITRDNFLAKLSDNDFDDVINVNLKGTFLIMQAAVKAMIEGNATKDSSIINVSSIIATRGNIGQSNYSASKAGVIAMTKSASMEFGQFGIRVNTVLPGFIDTPMTAIVPDKVKEMFIKRIPLQRLGKPQEVAEVIVFLASDRSSYINGTSIEVTGGMN</sequence>
<gene>
    <name evidence="26" type="ORF">LPLAT_LOCUS10419</name>
</gene>
<evidence type="ECO:0000256" key="8">
    <source>
        <dbReference type="ARBA" id="ARBA00023002"/>
    </source>
</evidence>
<dbReference type="FunFam" id="3.40.50.720:FF:000231">
    <property type="entry name" value="Estradiol 17-beta-dehydrogenase 8"/>
    <property type="match status" value="1"/>
</dbReference>
<keyword evidence="11" id="KW-0496">Mitochondrion</keyword>
<evidence type="ECO:0000256" key="18">
    <source>
        <dbReference type="ARBA" id="ARBA00065174"/>
    </source>
</evidence>
<evidence type="ECO:0000256" key="17">
    <source>
        <dbReference type="ARBA" id="ARBA00052680"/>
    </source>
</evidence>
<dbReference type="PANTHER" id="PTHR42760">
    <property type="entry name" value="SHORT-CHAIN DEHYDROGENASES/REDUCTASES FAMILY MEMBER"/>
    <property type="match status" value="1"/>
</dbReference>
<evidence type="ECO:0000256" key="7">
    <source>
        <dbReference type="ARBA" id="ARBA00022832"/>
    </source>
</evidence>
<keyword evidence="10" id="KW-0443">Lipid metabolism</keyword>
<dbReference type="GO" id="GO:0048038">
    <property type="term" value="F:quinone binding"/>
    <property type="evidence" value="ECO:0007669"/>
    <property type="project" value="TreeGrafter"/>
</dbReference>
<dbReference type="PANTHER" id="PTHR42760:SF83">
    <property type="entry name" value="(3R)-3-HYDROXYACYL-COA DEHYDROGENASE"/>
    <property type="match status" value="1"/>
</dbReference>
<evidence type="ECO:0000256" key="12">
    <source>
        <dbReference type="ARBA" id="ARBA00023160"/>
    </source>
</evidence>
<dbReference type="SUPFAM" id="SSF51735">
    <property type="entry name" value="NAD(P)-binding Rossmann-fold domains"/>
    <property type="match status" value="1"/>
</dbReference>
<keyword evidence="12" id="KW-0275">Fatty acid biosynthesis</keyword>
<dbReference type="Proteomes" id="UP001497644">
    <property type="component" value="Chromosome 5"/>
</dbReference>
<dbReference type="GO" id="GO:0006633">
    <property type="term" value="P:fatty acid biosynthetic process"/>
    <property type="evidence" value="ECO:0007669"/>
    <property type="project" value="UniProtKB-KW"/>
</dbReference>
<evidence type="ECO:0000256" key="6">
    <source>
        <dbReference type="ARBA" id="ARBA00022553"/>
    </source>
</evidence>
<dbReference type="InterPro" id="IPR020904">
    <property type="entry name" value="Sc_DH/Rdtase_CS"/>
</dbReference>
<evidence type="ECO:0000256" key="25">
    <source>
        <dbReference type="ARBA" id="ARBA00083258"/>
    </source>
</evidence>
<dbReference type="GO" id="GO:0004303">
    <property type="term" value="F:estradiol 17-beta-dehydrogenase [NAD(P)+] activity"/>
    <property type="evidence" value="ECO:0007669"/>
    <property type="project" value="UniProtKB-EC"/>
</dbReference>
<dbReference type="AlphaFoldDB" id="A0AAV2NZA4"/>
<dbReference type="EC" id="1.1.1.n12" evidence="4"/>
<keyword evidence="8" id="KW-0560">Oxidoreductase</keyword>
<name>A0AAV2NZA4_9HYME</name>
<keyword evidence="27" id="KW-1185">Reference proteome</keyword>
<dbReference type="Gene3D" id="3.40.50.720">
    <property type="entry name" value="NAD(P)-binding Rossmann-like Domain"/>
    <property type="match status" value="1"/>
</dbReference>
<comment type="catalytic activity">
    <reaction evidence="16">
        <text>17beta-hydroxy-5alpha-androstan-3-one + NAD(+) = 5alpha-androstan-3,17-dione + NADH + H(+)</text>
        <dbReference type="Rhea" id="RHEA:41992"/>
        <dbReference type="ChEBI" id="CHEBI:15378"/>
        <dbReference type="ChEBI" id="CHEBI:15994"/>
        <dbReference type="ChEBI" id="CHEBI:16330"/>
        <dbReference type="ChEBI" id="CHEBI:57540"/>
        <dbReference type="ChEBI" id="CHEBI:57945"/>
    </reaction>
    <physiologicalReaction direction="left-to-right" evidence="16">
        <dbReference type="Rhea" id="RHEA:41993"/>
    </physiologicalReaction>
</comment>
<evidence type="ECO:0000313" key="26">
    <source>
        <dbReference type="EMBL" id="CAL1684896.1"/>
    </source>
</evidence>
<evidence type="ECO:0000256" key="16">
    <source>
        <dbReference type="ARBA" id="ARBA00050435"/>
    </source>
</evidence>
<comment type="similarity">
    <text evidence="3">Belongs to the short-chain dehydrogenases/reductases (SDR) family.</text>
</comment>
<comment type="catalytic activity">
    <reaction evidence="17">
        <text>a (3R)-3-hydroxyacyl-CoA + NAD(+) = a 3-oxoacyl-CoA + NADH + H(+)</text>
        <dbReference type="Rhea" id="RHEA:32711"/>
        <dbReference type="ChEBI" id="CHEBI:15378"/>
        <dbReference type="ChEBI" id="CHEBI:57319"/>
        <dbReference type="ChEBI" id="CHEBI:57540"/>
        <dbReference type="ChEBI" id="CHEBI:57945"/>
        <dbReference type="ChEBI" id="CHEBI:90726"/>
        <dbReference type="EC" id="1.1.1.n12"/>
    </reaction>
    <physiologicalReaction direction="left-to-right" evidence="17">
        <dbReference type="Rhea" id="RHEA:32712"/>
    </physiologicalReaction>
</comment>
<evidence type="ECO:0000256" key="9">
    <source>
        <dbReference type="ARBA" id="ARBA00023027"/>
    </source>
</evidence>
<evidence type="ECO:0000256" key="21">
    <source>
        <dbReference type="ARBA" id="ARBA00077835"/>
    </source>
</evidence>
<comment type="catalytic activity">
    <reaction evidence="15">
        <text>testosterone + NAD(+) = androst-4-ene-3,17-dione + NADH + H(+)</text>
        <dbReference type="Rhea" id="RHEA:14929"/>
        <dbReference type="ChEBI" id="CHEBI:15378"/>
        <dbReference type="ChEBI" id="CHEBI:16422"/>
        <dbReference type="ChEBI" id="CHEBI:17347"/>
        <dbReference type="ChEBI" id="CHEBI:57540"/>
        <dbReference type="ChEBI" id="CHEBI:57945"/>
        <dbReference type="EC" id="1.1.1.239"/>
    </reaction>
    <physiologicalReaction direction="left-to-right" evidence="15">
        <dbReference type="Rhea" id="RHEA:14930"/>
    </physiologicalReaction>
</comment>
<dbReference type="GO" id="GO:0008210">
    <property type="term" value="P:estrogen metabolic process"/>
    <property type="evidence" value="ECO:0007669"/>
    <property type="project" value="UniProtKB-ARBA"/>
</dbReference>
<evidence type="ECO:0000256" key="14">
    <source>
        <dbReference type="ARBA" id="ARBA00049069"/>
    </source>
</evidence>
<evidence type="ECO:0000256" key="2">
    <source>
        <dbReference type="ARBA" id="ARBA00005194"/>
    </source>
</evidence>
<comment type="subcellular location">
    <subcellularLocation>
        <location evidence="1">Mitochondrion matrix</location>
    </subcellularLocation>
</comment>
<dbReference type="PRINTS" id="PR00080">
    <property type="entry name" value="SDRFAMILY"/>
</dbReference>
<accession>A0AAV2NZA4</accession>
<comment type="pathway">
    <text evidence="13">Steroid biosynthesis; estrogen biosynthesis.</text>
</comment>
<dbReference type="GO" id="GO:0047035">
    <property type="term" value="F:testosterone dehydrogenase (NAD+) activity"/>
    <property type="evidence" value="ECO:0007669"/>
    <property type="project" value="UniProtKB-EC"/>
</dbReference>
<dbReference type="InterPro" id="IPR036291">
    <property type="entry name" value="NAD(P)-bd_dom_sf"/>
</dbReference>
<evidence type="ECO:0000256" key="20">
    <source>
        <dbReference type="ARBA" id="ARBA00070911"/>
    </source>
</evidence>
<keyword evidence="9" id="KW-0520">NAD</keyword>
<evidence type="ECO:0000256" key="10">
    <source>
        <dbReference type="ARBA" id="ARBA00023098"/>
    </source>
</evidence>
<protein>
    <recommendedName>
        <fullName evidence="20">(3R)-3-hydroxyacyl-CoA dehydrogenase</fullName>
        <ecNumber evidence="19">1.1.1.239</ecNumber>
        <ecNumber evidence="4">1.1.1.n12</ecNumber>
    </recommendedName>
    <alternativeName>
        <fullName evidence="22">17-beta-hydroxysteroid dehydrogenase 8</fullName>
    </alternativeName>
    <alternativeName>
        <fullName evidence="21">3-ketoacyl-[acyl-carrier-protein] reductase alpha subunit</fullName>
    </alternativeName>
    <alternativeName>
        <fullName evidence="24">3-oxoacyl-[acyl-carrier-protein] reductase</fullName>
    </alternativeName>
    <alternativeName>
        <fullName evidence="25">Estradiol 17-beta-dehydrogenase 8</fullName>
    </alternativeName>
    <alternativeName>
        <fullName evidence="23">Testosterone 17-beta-dehydrogenase 8</fullName>
    </alternativeName>
</protein>
<evidence type="ECO:0000256" key="23">
    <source>
        <dbReference type="ARBA" id="ARBA00081936"/>
    </source>
</evidence>
<dbReference type="EC" id="1.1.1.239" evidence="19"/>
<dbReference type="PROSITE" id="PS00061">
    <property type="entry name" value="ADH_SHORT"/>
    <property type="match status" value="1"/>
</dbReference>
<dbReference type="EMBL" id="OZ034828">
    <property type="protein sequence ID" value="CAL1684896.1"/>
    <property type="molecule type" value="Genomic_DNA"/>
</dbReference>
<evidence type="ECO:0000256" key="22">
    <source>
        <dbReference type="ARBA" id="ARBA00081419"/>
    </source>
</evidence>
<comment type="pathway">
    <text evidence="2">Lipid metabolism; fatty acid biosynthesis.</text>
</comment>
<proteinExistence type="inferred from homology"/>
<comment type="catalytic activity">
    <reaction evidence="14">
        <text>17beta-estradiol + NAD(+) = estrone + NADH + H(+)</text>
        <dbReference type="Rhea" id="RHEA:24612"/>
        <dbReference type="ChEBI" id="CHEBI:15378"/>
        <dbReference type="ChEBI" id="CHEBI:16469"/>
        <dbReference type="ChEBI" id="CHEBI:17263"/>
        <dbReference type="ChEBI" id="CHEBI:57540"/>
        <dbReference type="ChEBI" id="CHEBI:57945"/>
        <dbReference type="EC" id="1.1.1.62"/>
    </reaction>
    <physiologicalReaction direction="left-to-right" evidence="14">
        <dbReference type="Rhea" id="RHEA:24613"/>
    </physiologicalReaction>
    <physiologicalReaction direction="right-to-left" evidence="14">
        <dbReference type="Rhea" id="RHEA:24614"/>
    </physiologicalReaction>
</comment>
<dbReference type="Pfam" id="PF13561">
    <property type="entry name" value="adh_short_C2"/>
    <property type="match status" value="1"/>
</dbReference>
<evidence type="ECO:0000256" key="24">
    <source>
        <dbReference type="ARBA" id="ARBA00083097"/>
    </source>
</evidence>
<keyword evidence="5" id="KW-0444">Lipid biosynthesis</keyword>
<comment type="subunit">
    <text evidence="18">Heterotetramer with CBR4; contains two molecules of HSD17B8 and CBR4.</text>
</comment>
<keyword evidence="6" id="KW-0597">Phosphoprotein</keyword>
<dbReference type="NCBIfam" id="NF009466">
    <property type="entry name" value="PRK12826.1-2"/>
    <property type="match status" value="1"/>
</dbReference>
<dbReference type="PRINTS" id="PR00081">
    <property type="entry name" value="GDHRDH"/>
</dbReference>